<keyword evidence="4" id="KW-1185">Reference proteome</keyword>
<keyword evidence="1" id="KW-0812">Transmembrane</keyword>
<name>A0A133PTJ2_9BACT</name>
<feature type="transmembrane region" description="Helical" evidence="1">
    <location>
        <begin position="12"/>
        <end position="34"/>
    </location>
</feature>
<dbReference type="SUPFAM" id="SSF52540">
    <property type="entry name" value="P-loop containing nucleoside triphosphate hydrolases"/>
    <property type="match status" value="1"/>
</dbReference>
<dbReference type="InterPro" id="IPR027417">
    <property type="entry name" value="P-loop_NTPase"/>
</dbReference>
<dbReference type="PATRIC" id="fig|28128.5.peg.2865"/>
<dbReference type="Gene3D" id="3.40.50.300">
    <property type="entry name" value="P-loop containing nucleotide triphosphate hydrolases"/>
    <property type="match status" value="1"/>
</dbReference>
<keyword evidence="1" id="KW-0472">Membrane</keyword>
<evidence type="ECO:0000313" key="3">
    <source>
        <dbReference type="EMBL" id="KXA32366.1"/>
    </source>
</evidence>
<protein>
    <submittedName>
        <fullName evidence="3">p-loop domain protein, KAP family</fullName>
    </submittedName>
</protein>
<reference evidence="4" key="1">
    <citation type="submission" date="2016-01" db="EMBL/GenBank/DDBJ databases">
        <authorList>
            <person name="Mitreva M."/>
            <person name="Pepin K.H."/>
            <person name="Mihindukulasuriya K.A."/>
            <person name="Fulton R."/>
            <person name="Fronick C."/>
            <person name="O'Laughlin M."/>
            <person name="Miner T."/>
            <person name="Herter B."/>
            <person name="Rosa B.A."/>
            <person name="Cordes M."/>
            <person name="Tomlinson C."/>
            <person name="Wollam A."/>
            <person name="Palsikar V.B."/>
            <person name="Mardis E.R."/>
            <person name="Wilson R.K."/>
        </authorList>
    </citation>
    <scope>NUCLEOTIDE SEQUENCE [LARGE SCALE GENOMIC DNA]</scope>
    <source>
        <strain evidence="4">MJR7716</strain>
    </source>
</reference>
<evidence type="ECO:0000313" key="4">
    <source>
        <dbReference type="Proteomes" id="UP000070533"/>
    </source>
</evidence>
<dbReference type="AlphaFoldDB" id="A0A133PTJ2"/>
<dbReference type="EMBL" id="LRQG01000257">
    <property type="protein sequence ID" value="KXA32366.1"/>
    <property type="molecule type" value="Genomic_DNA"/>
</dbReference>
<keyword evidence="1" id="KW-1133">Transmembrane helix</keyword>
<proteinExistence type="predicted"/>
<dbReference type="InterPro" id="IPR011646">
    <property type="entry name" value="KAP_P-loop"/>
</dbReference>
<gene>
    <name evidence="3" type="ORF">HMPREF3226_02782</name>
</gene>
<evidence type="ECO:0000259" key="2">
    <source>
        <dbReference type="Pfam" id="PF07693"/>
    </source>
</evidence>
<feature type="transmembrane region" description="Helical" evidence="1">
    <location>
        <begin position="115"/>
        <end position="134"/>
    </location>
</feature>
<evidence type="ECO:0000256" key="1">
    <source>
        <dbReference type="SAM" id="Phobius"/>
    </source>
</evidence>
<sequence>MFQEIKKNIKMAVLSEYKLMTCILAMLILFWRTINALISDSIVKITETVADNSILVALVFFLCPTFIETIKFNSLKSETKKFSQRHLWEFFLFAIYLLFKRLGNFDFYSYLGISYVSYSFIGLLFTELGLYCLYRRDFQVLTSLHKGAHSFFIDAPTTDDSYDRKNFLKTLLDKILSTFDNRYFVENPNAFTILLSESFGIGKTSFLFQVKKAIREEEYKNKIIYVEFRPWLCEKPETIITEFFSVLHQELDKHFVLPKGMFSSYLSLLVENAPNTYYSFMLKSLHKKRSLSEEHDRIMKFLKQIDRPILISIDDVDRLHDDEVKVVLNLIRDTADFPNLFYIVAADKKNLCLSMERLGIKAPERFLKKFINFECLFPANDAVLKQLFREKLDSVLREYSCTGSKELIINSILEIDNIIDAFETPRDIVRFLNIFTFAMDCVERNKIMDEINVADLFAISLIQYLEIGLYKILRDDDGLLLSYDNSTKSLSISSSYKSVFEHPIFAHINERTKREGHHVIISNIDDVIAEISAQKQIVYRYVVYFLFDQQRKDINGYSMRYVDSYFRYFAFTKKQTQISGAKVRAVFSPEYEELHKIEIKDIIQHNQENSFIHNTSKWYHTFDDSKIEILKKLSTFVALLCELKPEVVSADKPPRRALMIESFIEVYDIHRLLAHIYFNELKSYPSAIVSQEETGKRYEKDRNDFDKYIKTRKYEVNFISLVLKKISINKEYSLLGDDNIERWSRQIVDNYIVELKKYDKEHTFSRNNLYTISHVAVLDTYYWIDSFKDYIKESPYFMDWIARVASYKNNIFDWNELLRQQLNFPHWQNHEIWKQIITNSNYKETPVLTDLMEILNKGLKSLNKSTHPYLDFVESYWKNNDMYK</sequence>
<accession>A0A133PTJ2</accession>
<comment type="caution">
    <text evidence="3">The sequence shown here is derived from an EMBL/GenBank/DDBJ whole genome shotgun (WGS) entry which is preliminary data.</text>
</comment>
<feature type="transmembrane region" description="Helical" evidence="1">
    <location>
        <begin position="54"/>
        <end position="74"/>
    </location>
</feature>
<feature type="domain" description="KAP NTPase" evidence="2">
    <location>
        <begin position="181"/>
        <end position="436"/>
    </location>
</feature>
<dbReference type="STRING" id="28128.HMPREF3226_02782"/>
<dbReference type="Pfam" id="PF07693">
    <property type="entry name" value="KAP_NTPase"/>
    <property type="match status" value="1"/>
</dbReference>
<dbReference type="Proteomes" id="UP000070533">
    <property type="component" value="Unassembled WGS sequence"/>
</dbReference>
<dbReference type="OrthoDB" id="88903at2"/>
<organism evidence="3 4">
    <name type="scientific">Prevotella corporis</name>
    <dbReference type="NCBI Taxonomy" id="28128"/>
    <lineage>
        <taxon>Bacteria</taxon>
        <taxon>Pseudomonadati</taxon>
        <taxon>Bacteroidota</taxon>
        <taxon>Bacteroidia</taxon>
        <taxon>Bacteroidales</taxon>
        <taxon>Prevotellaceae</taxon>
        <taxon>Prevotella</taxon>
    </lineage>
</organism>